<dbReference type="InParanoid" id="A0A200QBK8"/>
<dbReference type="Proteomes" id="UP000195402">
    <property type="component" value="Unassembled WGS sequence"/>
</dbReference>
<dbReference type="AlphaFoldDB" id="A0A200QBK8"/>
<dbReference type="EMBL" id="MVGT01002402">
    <property type="protein sequence ID" value="OVA07866.1"/>
    <property type="molecule type" value="Genomic_DNA"/>
</dbReference>
<gene>
    <name evidence="1" type="ORF">BVC80_1105g7</name>
</gene>
<evidence type="ECO:0000313" key="2">
    <source>
        <dbReference type="Proteomes" id="UP000195402"/>
    </source>
</evidence>
<accession>A0A200QBK8</accession>
<proteinExistence type="predicted"/>
<reference evidence="1 2" key="1">
    <citation type="journal article" date="2017" name="Mol. Plant">
        <title>The Genome of Medicinal Plant Macleaya cordata Provides New Insights into Benzylisoquinoline Alkaloids Metabolism.</title>
        <authorList>
            <person name="Liu X."/>
            <person name="Liu Y."/>
            <person name="Huang P."/>
            <person name="Ma Y."/>
            <person name="Qing Z."/>
            <person name="Tang Q."/>
            <person name="Cao H."/>
            <person name="Cheng P."/>
            <person name="Zheng Y."/>
            <person name="Yuan Z."/>
            <person name="Zhou Y."/>
            <person name="Liu J."/>
            <person name="Tang Z."/>
            <person name="Zhuo Y."/>
            <person name="Zhang Y."/>
            <person name="Yu L."/>
            <person name="Huang J."/>
            <person name="Yang P."/>
            <person name="Peng Q."/>
            <person name="Zhang J."/>
            <person name="Jiang W."/>
            <person name="Zhang Z."/>
            <person name="Lin K."/>
            <person name="Ro D.K."/>
            <person name="Chen X."/>
            <person name="Xiong X."/>
            <person name="Shang Y."/>
            <person name="Huang S."/>
            <person name="Zeng J."/>
        </authorList>
    </citation>
    <scope>NUCLEOTIDE SEQUENCE [LARGE SCALE GENOMIC DNA]</scope>
    <source>
        <strain evidence="2">cv. BLH2017</strain>
        <tissue evidence="1">Root</tissue>
    </source>
</reference>
<sequence>MRVISSTYCHETLTLKSASYSSATKAVRYGIGMIRSSSSCKEDLKGQTVAVSCGLGCIWKSSGKARSYPRCLSSCN</sequence>
<name>A0A200QBK8_MACCD</name>
<evidence type="ECO:0000313" key="1">
    <source>
        <dbReference type="EMBL" id="OVA07866.1"/>
    </source>
</evidence>
<comment type="caution">
    <text evidence="1">The sequence shown here is derived from an EMBL/GenBank/DDBJ whole genome shotgun (WGS) entry which is preliminary data.</text>
</comment>
<protein>
    <submittedName>
        <fullName evidence="1">Uncharacterized protein</fullName>
    </submittedName>
</protein>
<keyword evidence="2" id="KW-1185">Reference proteome</keyword>
<organism evidence="1 2">
    <name type="scientific">Macleaya cordata</name>
    <name type="common">Five-seeded plume-poppy</name>
    <name type="synonym">Bocconia cordata</name>
    <dbReference type="NCBI Taxonomy" id="56857"/>
    <lineage>
        <taxon>Eukaryota</taxon>
        <taxon>Viridiplantae</taxon>
        <taxon>Streptophyta</taxon>
        <taxon>Embryophyta</taxon>
        <taxon>Tracheophyta</taxon>
        <taxon>Spermatophyta</taxon>
        <taxon>Magnoliopsida</taxon>
        <taxon>Ranunculales</taxon>
        <taxon>Papaveraceae</taxon>
        <taxon>Papaveroideae</taxon>
        <taxon>Macleaya</taxon>
    </lineage>
</organism>